<proteinExistence type="predicted"/>
<comment type="caution">
    <text evidence="2">The sequence shown here is derived from an EMBL/GenBank/DDBJ whole genome shotgun (WGS) entry which is preliminary data.</text>
</comment>
<protein>
    <submittedName>
        <fullName evidence="2">HEAT repeat protein</fullName>
    </submittedName>
</protein>
<dbReference type="RefSeq" id="WP_146576421.1">
    <property type="nucleotide sequence ID" value="NZ_SJPM01000001.1"/>
</dbReference>
<dbReference type="EMBL" id="SJPM01000001">
    <property type="protein sequence ID" value="TWU04024.1"/>
    <property type="molecule type" value="Genomic_DNA"/>
</dbReference>
<dbReference type="AlphaFoldDB" id="A0A5C6B0W2"/>
<dbReference type="PANTHER" id="PTHR12697">
    <property type="entry name" value="PBS LYASE HEAT-LIKE PROTEIN"/>
    <property type="match status" value="1"/>
</dbReference>
<dbReference type="SUPFAM" id="SSF48371">
    <property type="entry name" value="ARM repeat"/>
    <property type="match status" value="2"/>
</dbReference>
<gene>
    <name evidence="2" type="ORF">Pla100_09600</name>
</gene>
<feature type="signal peptide" evidence="1">
    <location>
        <begin position="1"/>
        <end position="27"/>
    </location>
</feature>
<dbReference type="Pfam" id="PF13646">
    <property type="entry name" value="HEAT_2"/>
    <property type="match status" value="1"/>
</dbReference>
<dbReference type="Gene3D" id="1.25.10.10">
    <property type="entry name" value="Leucine-rich Repeat Variant"/>
    <property type="match status" value="3"/>
</dbReference>
<evidence type="ECO:0000313" key="3">
    <source>
        <dbReference type="Proteomes" id="UP000316213"/>
    </source>
</evidence>
<evidence type="ECO:0000256" key="1">
    <source>
        <dbReference type="SAM" id="SignalP"/>
    </source>
</evidence>
<evidence type="ECO:0000313" key="2">
    <source>
        <dbReference type="EMBL" id="TWU04024.1"/>
    </source>
</evidence>
<dbReference type="InterPro" id="IPR016024">
    <property type="entry name" value="ARM-type_fold"/>
</dbReference>
<dbReference type="PANTHER" id="PTHR12697:SF5">
    <property type="entry name" value="DEOXYHYPUSINE HYDROXYLASE"/>
    <property type="match status" value="1"/>
</dbReference>
<dbReference type="OrthoDB" id="234429at2"/>
<keyword evidence="1" id="KW-0732">Signal</keyword>
<name>A0A5C6B0W2_9BACT</name>
<dbReference type="GO" id="GO:0016491">
    <property type="term" value="F:oxidoreductase activity"/>
    <property type="evidence" value="ECO:0007669"/>
    <property type="project" value="TreeGrafter"/>
</dbReference>
<keyword evidence="3" id="KW-1185">Reference proteome</keyword>
<reference evidence="2 3" key="1">
    <citation type="submission" date="2019-02" db="EMBL/GenBank/DDBJ databases">
        <title>Deep-cultivation of Planctomycetes and their phenomic and genomic characterization uncovers novel biology.</title>
        <authorList>
            <person name="Wiegand S."/>
            <person name="Jogler M."/>
            <person name="Boedeker C."/>
            <person name="Pinto D."/>
            <person name="Vollmers J."/>
            <person name="Rivas-Marin E."/>
            <person name="Kohn T."/>
            <person name="Peeters S.H."/>
            <person name="Heuer A."/>
            <person name="Rast P."/>
            <person name="Oberbeckmann S."/>
            <person name="Bunk B."/>
            <person name="Jeske O."/>
            <person name="Meyerdierks A."/>
            <person name="Storesund J.E."/>
            <person name="Kallscheuer N."/>
            <person name="Luecker S."/>
            <person name="Lage O.M."/>
            <person name="Pohl T."/>
            <person name="Merkel B.J."/>
            <person name="Hornburger P."/>
            <person name="Mueller R.-W."/>
            <person name="Bruemmer F."/>
            <person name="Labrenz M."/>
            <person name="Spormann A.M."/>
            <person name="Op Den Camp H."/>
            <person name="Overmann J."/>
            <person name="Amann R."/>
            <person name="Jetten M.S.M."/>
            <person name="Mascher T."/>
            <person name="Medema M.H."/>
            <person name="Devos D.P."/>
            <person name="Kaster A.-K."/>
            <person name="Ovreas L."/>
            <person name="Rohde M."/>
            <person name="Galperin M.Y."/>
            <person name="Jogler C."/>
        </authorList>
    </citation>
    <scope>NUCLEOTIDE SEQUENCE [LARGE SCALE GENOMIC DNA]</scope>
    <source>
        <strain evidence="2 3">Pla100</strain>
    </source>
</reference>
<accession>A0A5C6B0W2</accession>
<sequence precursor="true">MNFSFPTARSFVLLAVLSSASVGYCQSSPPKFDQSDLIATLTAAETAKADKAITCKRLAVFGDDQCVPAVAELLTDPELTSWARITLEAIATPDAQSALIAAIDQTEGLSLVGIINSLGVLRAPASVEPLAEKLKSEDELVAASAAVSLGKVGGDAVETTLLANLNDPRDAVRSAVAEGLVLAAEHSLSEGDAVRASELYDSILAADVPPPRMVEATRGAIISRGTDGVTLLVEKLGSDNERIRFVALSAARQIQGDRIVDALKKAVENVPAAQKPLFLIALGDRGDASFIETMLAAIKSNETEVRLAAIGMLQTIGDATCVETLLSAAADNVTPVAEAAKETLAQLDHPEIDAAIQSRLAQATGEQQVTLINLVGARRIDAVDYLLAAADDSDKAVRSAALAALGQVATLEQLPILIQRSTSSKQDTTEAMTALRAACVRMPDQAACAKILSDAMAGATPQTQLSLLETVAAMGGPDALAVLGRVATEGSTAMKDAATRLLGDWMSVDAGTALAAVAKQPTNPYRIRAARGYLRLVRQFVMAPPQRHEMVQAAMEFVDRTEEKELLLDAAGRYPSGFMLKTVVDLSSDPALADRAKSVGLSIARKIPGNPQVAKLLDQLGIPKVDLKILEASYGAGDQQTDVTEALQKAASDSPMVVLDKSNFSDAFGGDPAPGRPKFLSVKYTVDGKPATAMIRENMSIILDAGE</sequence>
<dbReference type="SMART" id="SM00567">
    <property type="entry name" value="EZ_HEAT"/>
    <property type="match status" value="6"/>
</dbReference>
<feature type="chain" id="PRO_5022894561" evidence="1">
    <location>
        <begin position="28"/>
        <end position="707"/>
    </location>
</feature>
<dbReference type="InterPro" id="IPR004155">
    <property type="entry name" value="PBS_lyase_HEAT"/>
</dbReference>
<organism evidence="2 3">
    <name type="scientific">Neorhodopirellula pilleata</name>
    <dbReference type="NCBI Taxonomy" id="2714738"/>
    <lineage>
        <taxon>Bacteria</taxon>
        <taxon>Pseudomonadati</taxon>
        <taxon>Planctomycetota</taxon>
        <taxon>Planctomycetia</taxon>
        <taxon>Pirellulales</taxon>
        <taxon>Pirellulaceae</taxon>
        <taxon>Neorhodopirellula</taxon>
    </lineage>
</organism>
<dbReference type="InterPro" id="IPR011989">
    <property type="entry name" value="ARM-like"/>
</dbReference>
<dbReference type="Proteomes" id="UP000316213">
    <property type="component" value="Unassembled WGS sequence"/>
</dbReference>